<dbReference type="Gene3D" id="3.60.10.10">
    <property type="entry name" value="Endonuclease/exonuclease/phosphatase"/>
    <property type="match status" value="1"/>
</dbReference>
<comment type="caution">
    <text evidence="3">The sequence shown here is derived from an EMBL/GenBank/DDBJ whole genome shotgun (WGS) entry which is preliminary data.</text>
</comment>
<dbReference type="GO" id="GO:0006506">
    <property type="term" value="P:GPI anchor biosynthetic process"/>
    <property type="evidence" value="ECO:0007669"/>
    <property type="project" value="TreeGrafter"/>
</dbReference>
<proteinExistence type="predicted"/>
<accession>A0A6M1R1U3</accession>
<protein>
    <recommendedName>
        <fullName evidence="2">Endonuclease/exonuclease/phosphatase domain-containing protein</fullName>
    </recommendedName>
</protein>
<evidence type="ECO:0000313" key="3">
    <source>
        <dbReference type="EMBL" id="NGN93682.1"/>
    </source>
</evidence>
<dbReference type="InterPro" id="IPR051916">
    <property type="entry name" value="GPI-anchor_lipid_remodeler"/>
</dbReference>
<dbReference type="Pfam" id="PF03372">
    <property type="entry name" value="Exo_endo_phos"/>
    <property type="match status" value="1"/>
</dbReference>
<evidence type="ECO:0000259" key="2">
    <source>
        <dbReference type="Pfam" id="PF03372"/>
    </source>
</evidence>
<dbReference type="GO" id="GO:0003824">
    <property type="term" value="F:catalytic activity"/>
    <property type="evidence" value="ECO:0007669"/>
    <property type="project" value="InterPro"/>
</dbReference>
<dbReference type="PANTHER" id="PTHR14859:SF1">
    <property type="entry name" value="PGAP2-INTERACTING PROTEIN"/>
    <property type="match status" value="1"/>
</dbReference>
<evidence type="ECO:0000256" key="1">
    <source>
        <dbReference type="SAM" id="SignalP"/>
    </source>
</evidence>
<dbReference type="InterPro" id="IPR005135">
    <property type="entry name" value="Endo/exonuclease/phosphatase"/>
</dbReference>
<reference evidence="3 4" key="1">
    <citation type="submission" date="2020-02" db="EMBL/GenBank/DDBJ databases">
        <title>Whole-genome analyses of novel actinobacteria.</title>
        <authorList>
            <person name="Sahin N."/>
        </authorList>
    </citation>
    <scope>NUCLEOTIDE SEQUENCE [LARGE SCALE GENOMIC DNA]</scope>
    <source>
        <strain evidence="3 4">KC13</strain>
    </source>
</reference>
<dbReference type="SUPFAM" id="SSF56219">
    <property type="entry name" value="DNase I-like"/>
    <property type="match status" value="1"/>
</dbReference>
<evidence type="ECO:0000313" key="4">
    <source>
        <dbReference type="Proteomes" id="UP000483261"/>
    </source>
</evidence>
<gene>
    <name evidence="3" type="ORF">G5C66_13135</name>
</gene>
<name>A0A6M1R1U3_9ACTN</name>
<dbReference type="PANTHER" id="PTHR14859">
    <property type="entry name" value="CALCOFLUOR WHITE HYPERSENSITIVE PROTEIN PRECURSOR"/>
    <property type="match status" value="1"/>
</dbReference>
<organism evidence="3 4">
    <name type="scientific">Nocardioides turkmenicus</name>
    <dbReference type="NCBI Taxonomy" id="2711220"/>
    <lineage>
        <taxon>Bacteria</taxon>
        <taxon>Bacillati</taxon>
        <taxon>Actinomycetota</taxon>
        <taxon>Actinomycetes</taxon>
        <taxon>Propionibacteriales</taxon>
        <taxon>Nocardioidaceae</taxon>
        <taxon>Nocardioides</taxon>
    </lineage>
</organism>
<dbReference type="AlphaFoldDB" id="A0A6M1R1U3"/>
<dbReference type="RefSeq" id="WP_165111422.1">
    <property type="nucleotide sequence ID" value="NZ_JAALAA010000010.1"/>
</dbReference>
<feature type="chain" id="PRO_5026873145" description="Endonuclease/exonuclease/phosphatase domain-containing protein" evidence="1">
    <location>
        <begin position="32"/>
        <end position="268"/>
    </location>
</feature>
<sequence>MKTPRSLVVRALAALAIVALPALSTAAPAQAATSGQPTQVGAPYSLLQMNLCLSGGARCYPGTEYPKILDEAVARIQENDVNAVTVNEACSGDVEKIAERTGYHMRFATVLYPTAPYQCKTPGGRGVFGNAVLTKDAIMRSEDGAYSRWNGSEQRRWLCATTARGVDVCTTHLSTDGEADPASANNLQCGELRAVLESRTNPTIFGGDMNRQASCAPEGFWTLTDDDAEQLPGIQHIYGNIGEPTLEIERATYTDHDVMIARTVIPKP</sequence>
<dbReference type="GO" id="GO:0016020">
    <property type="term" value="C:membrane"/>
    <property type="evidence" value="ECO:0007669"/>
    <property type="project" value="GOC"/>
</dbReference>
<feature type="signal peptide" evidence="1">
    <location>
        <begin position="1"/>
        <end position="31"/>
    </location>
</feature>
<feature type="domain" description="Endonuclease/exonuclease/phosphatase" evidence="2">
    <location>
        <begin position="73"/>
        <end position="214"/>
    </location>
</feature>
<dbReference type="InterPro" id="IPR036691">
    <property type="entry name" value="Endo/exonu/phosph_ase_sf"/>
</dbReference>
<keyword evidence="4" id="KW-1185">Reference proteome</keyword>
<keyword evidence="1" id="KW-0732">Signal</keyword>
<dbReference type="EMBL" id="JAALAA010000010">
    <property type="protein sequence ID" value="NGN93682.1"/>
    <property type="molecule type" value="Genomic_DNA"/>
</dbReference>
<dbReference type="Proteomes" id="UP000483261">
    <property type="component" value="Unassembled WGS sequence"/>
</dbReference>